<dbReference type="AlphaFoldDB" id="A0A9N9TUE5"/>
<dbReference type="PANTHER" id="PTHR21580">
    <property type="entry name" value="SHIPPO-1-RELATED"/>
    <property type="match status" value="1"/>
</dbReference>
<gene>
    <name evidence="1" type="ORF">PHYEVI_LOCUS8796</name>
</gene>
<dbReference type="EMBL" id="OU900098">
    <property type="protein sequence ID" value="CAG9862482.1"/>
    <property type="molecule type" value="Genomic_DNA"/>
</dbReference>
<name>A0A9N9TUE5_PHYSR</name>
<dbReference type="PANTHER" id="PTHR21580:SF28">
    <property type="entry name" value="BOREALIN N-TERMINAL DOMAIN-CONTAINING PROTEIN-RELATED"/>
    <property type="match status" value="1"/>
</dbReference>
<proteinExistence type="predicted"/>
<dbReference type="Pfam" id="PF07004">
    <property type="entry name" value="SHIPPO-rpt"/>
    <property type="match status" value="1"/>
</dbReference>
<dbReference type="InterPro" id="IPR051291">
    <property type="entry name" value="CIMAP"/>
</dbReference>
<keyword evidence="2" id="KW-1185">Reference proteome</keyword>
<protein>
    <submittedName>
        <fullName evidence="1">Uncharacterized protein</fullName>
    </submittedName>
</protein>
<dbReference type="Proteomes" id="UP001153712">
    <property type="component" value="Chromosome 5"/>
</dbReference>
<dbReference type="OrthoDB" id="429991at2759"/>
<reference evidence="1" key="1">
    <citation type="submission" date="2022-01" db="EMBL/GenBank/DDBJ databases">
        <authorList>
            <person name="King R."/>
        </authorList>
    </citation>
    <scope>NUCLEOTIDE SEQUENCE</scope>
</reference>
<dbReference type="InterPro" id="IPR010736">
    <property type="entry name" value="SHIPPO-rpt"/>
</dbReference>
<dbReference type="GO" id="GO:0005856">
    <property type="term" value="C:cytoskeleton"/>
    <property type="evidence" value="ECO:0007669"/>
    <property type="project" value="TreeGrafter"/>
</dbReference>
<evidence type="ECO:0000313" key="2">
    <source>
        <dbReference type="Proteomes" id="UP001153712"/>
    </source>
</evidence>
<evidence type="ECO:0000313" key="1">
    <source>
        <dbReference type="EMBL" id="CAG9862482.1"/>
    </source>
</evidence>
<organism evidence="1 2">
    <name type="scientific">Phyllotreta striolata</name>
    <name type="common">Striped flea beetle</name>
    <name type="synonym">Crioceris striolata</name>
    <dbReference type="NCBI Taxonomy" id="444603"/>
    <lineage>
        <taxon>Eukaryota</taxon>
        <taxon>Metazoa</taxon>
        <taxon>Ecdysozoa</taxon>
        <taxon>Arthropoda</taxon>
        <taxon>Hexapoda</taxon>
        <taxon>Insecta</taxon>
        <taxon>Pterygota</taxon>
        <taxon>Neoptera</taxon>
        <taxon>Endopterygota</taxon>
        <taxon>Coleoptera</taxon>
        <taxon>Polyphaga</taxon>
        <taxon>Cucujiformia</taxon>
        <taxon>Chrysomeloidea</taxon>
        <taxon>Chrysomelidae</taxon>
        <taxon>Galerucinae</taxon>
        <taxon>Alticini</taxon>
        <taxon>Phyllotreta</taxon>
    </lineage>
</organism>
<accession>A0A9N9TUE5</accession>
<sequence length="238" mass="26723">MPRVNPGPGPAAYKLRPLTGYRCHDFTKDRAPQFSMQQKTKVPKPCPIGPGPAYCLQGATRFGPPCPKGFTMQRKYPPPKIDCVPGPKYCPKWAHPRAPAYTMARKYKCCVPKTPGPADYCIKRCPNNWPAYTMPHKYKPRCPDLTPGPYPAVCVIRYKSREPRYTMMSKAYPKPPVPCSPGPAAYCARLPKKCMVGQAFGIRNQNIDVYYTDEDRMAACTEFRPCCKQNEPILPGPC</sequence>